<dbReference type="EMBL" id="LR796593">
    <property type="protein sequence ID" value="CAB4153369.1"/>
    <property type="molecule type" value="Genomic_DNA"/>
</dbReference>
<evidence type="ECO:0000313" key="1">
    <source>
        <dbReference type="EMBL" id="CAB4153369.1"/>
    </source>
</evidence>
<organism evidence="1">
    <name type="scientific">uncultured Caudovirales phage</name>
    <dbReference type="NCBI Taxonomy" id="2100421"/>
    <lineage>
        <taxon>Viruses</taxon>
        <taxon>Duplodnaviria</taxon>
        <taxon>Heunggongvirae</taxon>
        <taxon>Uroviricota</taxon>
        <taxon>Caudoviricetes</taxon>
        <taxon>Peduoviridae</taxon>
        <taxon>Maltschvirus</taxon>
        <taxon>Maltschvirus maltsch</taxon>
    </lineage>
</organism>
<gene>
    <name evidence="1" type="ORF">UFOVP623_6</name>
</gene>
<proteinExistence type="predicted"/>
<accession>A0A6J5ND27</accession>
<reference evidence="1" key="1">
    <citation type="submission" date="2020-04" db="EMBL/GenBank/DDBJ databases">
        <authorList>
            <person name="Chiriac C."/>
            <person name="Salcher M."/>
            <person name="Ghai R."/>
            <person name="Kavagutti S V."/>
        </authorList>
    </citation>
    <scope>NUCLEOTIDE SEQUENCE</scope>
</reference>
<protein>
    <submittedName>
        <fullName evidence="1">Uncharacterized protein</fullName>
    </submittedName>
</protein>
<sequence length="76" mass="8561">MNYVTTKGPDGITWVSIEPLMNDLKESVITLMNLELPEQEEEGRNKKIMGLQATYEILGALIQESNLKEARNATTH</sequence>
<name>A0A6J5ND27_9CAUD</name>